<dbReference type="Proteomes" id="UP001157126">
    <property type="component" value="Unassembled WGS sequence"/>
</dbReference>
<dbReference type="PROSITE" id="PS51257">
    <property type="entry name" value="PROKAR_LIPOPROTEIN"/>
    <property type="match status" value="1"/>
</dbReference>
<keyword evidence="2" id="KW-0732">Signal</keyword>
<gene>
    <name evidence="3" type="ORF">GCM10025883_07440</name>
</gene>
<evidence type="ECO:0000256" key="2">
    <source>
        <dbReference type="SAM" id="SignalP"/>
    </source>
</evidence>
<evidence type="ECO:0000313" key="3">
    <source>
        <dbReference type="EMBL" id="GMA38699.1"/>
    </source>
</evidence>
<protein>
    <recommendedName>
        <fullName evidence="5">3-keto-disaccharide hydrolase domain-containing protein</fullName>
    </recommendedName>
</protein>
<dbReference type="RefSeq" id="WP_284302756.1">
    <property type="nucleotide sequence ID" value="NZ_BSUO01000001.1"/>
</dbReference>
<organism evidence="3 4">
    <name type="scientific">Mobilicoccus caccae</name>
    <dbReference type="NCBI Taxonomy" id="1859295"/>
    <lineage>
        <taxon>Bacteria</taxon>
        <taxon>Bacillati</taxon>
        <taxon>Actinomycetota</taxon>
        <taxon>Actinomycetes</taxon>
        <taxon>Micrococcales</taxon>
        <taxon>Dermatophilaceae</taxon>
        <taxon>Mobilicoccus</taxon>
    </lineage>
</organism>
<keyword evidence="4" id="KW-1185">Reference proteome</keyword>
<comment type="caution">
    <text evidence="3">The sequence shown here is derived from an EMBL/GenBank/DDBJ whole genome shotgun (WGS) entry which is preliminary data.</text>
</comment>
<evidence type="ECO:0000256" key="1">
    <source>
        <dbReference type="SAM" id="MobiDB-lite"/>
    </source>
</evidence>
<feature type="compositionally biased region" description="Gly residues" evidence="1">
    <location>
        <begin position="231"/>
        <end position="246"/>
    </location>
</feature>
<proteinExistence type="predicted"/>
<name>A0ABQ6IPQ8_9MICO</name>
<evidence type="ECO:0008006" key="5">
    <source>
        <dbReference type="Google" id="ProtNLM"/>
    </source>
</evidence>
<evidence type="ECO:0000313" key="4">
    <source>
        <dbReference type="Proteomes" id="UP001157126"/>
    </source>
</evidence>
<reference evidence="4" key="1">
    <citation type="journal article" date="2019" name="Int. J. Syst. Evol. Microbiol.">
        <title>The Global Catalogue of Microorganisms (GCM) 10K type strain sequencing project: providing services to taxonomists for standard genome sequencing and annotation.</title>
        <authorList>
            <consortium name="The Broad Institute Genomics Platform"/>
            <consortium name="The Broad Institute Genome Sequencing Center for Infectious Disease"/>
            <person name="Wu L."/>
            <person name="Ma J."/>
        </authorList>
    </citation>
    <scope>NUCLEOTIDE SEQUENCE [LARGE SCALE GENOMIC DNA]</scope>
    <source>
        <strain evidence="4">NBRC 113072</strain>
    </source>
</reference>
<feature type="chain" id="PRO_5045710100" description="3-keto-disaccharide hydrolase domain-containing protein" evidence="2">
    <location>
        <begin position="21"/>
        <end position="246"/>
    </location>
</feature>
<accession>A0ABQ6IPQ8</accession>
<dbReference type="EMBL" id="BSUO01000001">
    <property type="protein sequence ID" value="GMA38699.1"/>
    <property type="molecule type" value="Genomic_DNA"/>
</dbReference>
<feature type="region of interest" description="Disordered" evidence="1">
    <location>
        <begin position="223"/>
        <end position="246"/>
    </location>
</feature>
<feature type="signal peptide" evidence="2">
    <location>
        <begin position="1"/>
        <end position="20"/>
    </location>
</feature>
<sequence>MSGARALVAGLVTVSSMTLAACGTGGQGSADWREGEQRGPWTLVFDGYGKASGDADRVRLGPRVAADHDVTHGALAVDATAPADVRMAGTVTTVEQLREGTPNPWEVGWMLWRYTDPDHFYALAVKPNGWELSKQDPAYPGKQRFLASGDTPVHPTGRGYRVEIVAVGPTMTVRVDDTVLATVTDGERPYLTGGVGLYTEDAVVDFTRVRTERAAALPAWASVPVPASTGSGRGGASGPTGTGSTS</sequence>
<dbReference type="Gene3D" id="2.60.120.560">
    <property type="entry name" value="Exo-inulinase, domain 1"/>
    <property type="match status" value="1"/>
</dbReference>